<organism evidence="2 3">
    <name type="scientific">Phytomonospora endophytica</name>
    <dbReference type="NCBI Taxonomy" id="714109"/>
    <lineage>
        <taxon>Bacteria</taxon>
        <taxon>Bacillati</taxon>
        <taxon>Actinomycetota</taxon>
        <taxon>Actinomycetes</taxon>
        <taxon>Micromonosporales</taxon>
        <taxon>Micromonosporaceae</taxon>
        <taxon>Phytomonospora</taxon>
    </lineage>
</organism>
<gene>
    <name evidence="2" type="ORF">HNR73_003938</name>
</gene>
<dbReference type="PANTHER" id="PTHR35585:SF1">
    <property type="entry name" value="HHE DOMAIN PROTEIN (AFU_ORTHOLOGUE AFUA_4G00730)"/>
    <property type="match status" value="1"/>
</dbReference>
<dbReference type="Pfam" id="PF01814">
    <property type="entry name" value="Hemerythrin"/>
    <property type="match status" value="1"/>
</dbReference>
<protein>
    <submittedName>
        <fullName evidence="2">Hemerythrin superfamily protein</fullName>
    </submittedName>
</protein>
<sequence length="147" mass="16412">MDAVTAITADHRLLEDLFRRVRAAEGDEPFALLTEIEARLSAHNLAEENHVFPALMPGEPVYEGNHVHDEAAEKVAQAQRLLGTEYFAPVFDDFVSAVRDHVEEEEQEILPVLAGAVSPSRLEDLGRAFEERRVAELRQKGFVEAGH</sequence>
<reference evidence="2 3" key="1">
    <citation type="submission" date="2020-08" db="EMBL/GenBank/DDBJ databases">
        <title>Genomic Encyclopedia of Type Strains, Phase IV (KMG-IV): sequencing the most valuable type-strain genomes for metagenomic binning, comparative biology and taxonomic classification.</title>
        <authorList>
            <person name="Goeker M."/>
        </authorList>
    </citation>
    <scope>NUCLEOTIDE SEQUENCE [LARGE SCALE GENOMIC DNA]</scope>
    <source>
        <strain evidence="2 3">YIM 65646</strain>
    </source>
</reference>
<dbReference type="EMBL" id="JACHGT010000008">
    <property type="protein sequence ID" value="MBB6036070.1"/>
    <property type="molecule type" value="Genomic_DNA"/>
</dbReference>
<proteinExistence type="predicted"/>
<evidence type="ECO:0000313" key="3">
    <source>
        <dbReference type="Proteomes" id="UP000548476"/>
    </source>
</evidence>
<dbReference type="AlphaFoldDB" id="A0A841FVR4"/>
<dbReference type="Proteomes" id="UP000548476">
    <property type="component" value="Unassembled WGS sequence"/>
</dbReference>
<accession>A0A841FVR4</accession>
<name>A0A841FVR4_9ACTN</name>
<feature type="domain" description="Hemerythrin-like" evidence="1">
    <location>
        <begin position="3"/>
        <end position="113"/>
    </location>
</feature>
<dbReference type="InterPro" id="IPR012312">
    <property type="entry name" value="Hemerythrin-like"/>
</dbReference>
<comment type="caution">
    <text evidence="2">The sequence shown here is derived from an EMBL/GenBank/DDBJ whole genome shotgun (WGS) entry which is preliminary data.</text>
</comment>
<evidence type="ECO:0000313" key="2">
    <source>
        <dbReference type="EMBL" id="MBB6036070.1"/>
    </source>
</evidence>
<dbReference type="RefSeq" id="WP_184788914.1">
    <property type="nucleotide sequence ID" value="NZ_BONT01000046.1"/>
</dbReference>
<evidence type="ECO:0000259" key="1">
    <source>
        <dbReference type="Pfam" id="PF01814"/>
    </source>
</evidence>
<dbReference type="Gene3D" id="1.20.120.520">
    <property type="entry name" value="nmb1532 protein domain like"/>
    <property type="match status" value="1"/>
</dbReference>
<dbReference type="PANTHER" id="PTHR35585">
    <property type="entry name" value="HHE DOMAIN PROTEIN (AFU_ORTHOLOGUE AFUA_4G00730)"/>
    <property type="match status" value="1"/>
</dbReference>
<keyword evidence="3" id="KW-1185">Reference proteome</keyword>